<accession>A0A7C1WX24</accession>
<protein>
    <submittedName>
        <fullName evidence="1">Uncharacterized protein</fullName>
    </submittedName>
</protein>
<dbReference type="AlphaFoldDB" id="A0A7C1WX24"/>
<name>A0A7C1WX24_9PSED</name>
<evidence type="ECO:0000313" key="1">
    <source>
        <dbReference type="EMBL" id="HEF26543.1"/>
    </source>
</evidence>
<dbReference type="EMBL" id="DSIN01000021">
    <property type="protein sequence ID" value="HEF26543.1"/>
    <property type="molecule type" value="Genomic_DNA"/>
</dbReference>
<organism evidence="1">
    <name type="scientific">Pseudomonas graminis</name>
    <dbReference type="NCBI Taxonomy" id="158627"/>
    <lineage>
        <taxon>Bacteria</taxon>
        <taxon>Pseudomonadati</taxon>
        <taxon>Pseudomonadota</taxon>
        <taxon>Gammaproteobacteria</taxon>
        <taxon>Pseudomonadales</taxon>
        <taxon>Pseudomonadaceae</taxon>
        <taxon>Pseudomonas</taxon>
    </lineage>
</organism>
<dbReference type="PROSITE" id="PS51257">
    <property type="entry name" value="PROKAR_LIPOPROTEIN"/>
    <property type="match status" value="1"/>
</dbReference>
<reference evidence="1" key="1">
    <citation type="journal article" date="2020" name="mSystems">
        <title>Genome- and Community-Level Interaction Insights into Carbon Utilization and Element Cycling Functions of Hydrothermarchaeota in Hydrothermal Sediment.</title>
        <authorList>
            <person name="Zhou Z."/>
            <person name="Liu Y."/>
            <person name="Xu W."/>
            <person name="Pan J."/>
            <person name="Luo Z.H."/>
            <person name="Li M."/>
        </authorList>
    </citation>
    <scope>NUCLEOTIDE SEQUENCE [LARGE SCALE GENOMIC DNA]</scope>
    <source>
        <strain evidence="1">SpSt-200</strain>
    </source>
</reference>
<proteinExistence type="predicted"/>
<sequence length="147" mass="15834">MRYFHNAVRHAAIITSIFLLGLAAGCSKPADKPNAAQNAVLSQNNTSQNSASKLGDLSEFRNIATQVAGLVDKNDLPGAKTRIKDLESSWDSAEAGIKPRAASDWHLLDKSIDRALSALRASNPKQDECKTAMDDLLKTFGALQVKN</sequence>
<comment type="caution">
    <text evidence="1">The sequence shown here is derived from an EMBL/GenBank/DDBJ whole genome shotgun (WGS) entry which is preliminary data.</text>
</comment>
<gene>
    <name evidence="1" type="ORF">ENP23_12270</name>
</gene>